<dbReference type="GeneID" id="13795378"/>
<proteinExistence type="inferred from homology"/>
<evidence type="ECO:0000256" key="4">
    <source>
        <dbReference type="ARBA" id="ARBA00023125"/>
    </source>
</evidence>
<evidence type="ECO:0000256" key="2">
    <source>
        <dbReference type="ARBA" id="ARBA00011044"/>
    </source>
</evidence>
<dbReference type="GO" id="GO:0032196">
    <property type="term" value="P:transposition"/>
    <property type="evidence" value="ECO:0007669"/>
    <property type="project" value="UniProtKB-KW"/>
</dbReference>
<keyword evidence="4" id="KW-0238">DNA-binding</keyword>
<keyword evidence="3" id="KW-0815">Transposition</keyword>
<keyword evidence="5" id="KW-0233">DNA recombination</keyword>
<dbReference type="AlphaFoldDB" id="K0IDV6"/>
<dbReference type="PANTHER" id="PTHR30405">
    <property type="entry name" value="TRANSPOSASE"/>
    <property type="match status" value="1"/>
</dbReference>
<evidence type="ECO:0000313" key="9">
    <source>
        <dbReference type="Proteomes" id="UP000008037"/>
    </source>
</evidence>
<dbReference type="GO" id="GO:0006310">
    <property type="term" value="P:DNA recombination"/>
    <property type="evidence" value="ECO:0007669"/>
    <property type="project" value="UniProtKB-KW"/>
</dbReference>
<dbReference type="NCBIfam" id="TIGR01766">
    <property type="entry name" value="IS200/IS605 family accessory protein TnpB-like domain"/>
    <property type="match status" value="1"/>
</dbReference>
<dbReference type="PANTHER" id="PTHR30405:SF11">
    <property type="entry name" value="RNA-GUIDED DNA ENDONUCLEASE RV2885C-RELATED"/>
    <property type="match status" value="1"/>
</dbReference>
<evidence type="ECO:0000259" key="7">
    <source>
        <dbReference type="Pfam" id="PF07282"/>
    </source>
</evidence>
<dbReference type="BioCyc" id="CNIT1237085:G1324-981-MONOMER"/>
<accession>K0IDV6</accession>
<dbReference type="STRING" id="1237085.Ngar_c09830"/>
<evidence type="ECO:0000259" key="6">
    <source>
        <dbReference type="Pfam" id="PF01385"/>
    </source>
</evidence>
<dbReference type="Pfam" id="PF01385">
    <property type="entry name" value="OrfB_IS605"/>
    <property type="match status" value="1"/>
</dbReference>
<protein>
    <submittedName>
        <fullName evidence="8">Putative transposase</fullName>
    </submittedName>
</protein>
<gene>
    <name evidence="8" type="ordered locus">Ngar_c09830</name>
</gene>
<evidence type="ECO:0000256" key="1">
    <source>
        <dbReference type="ARBA" id="ARBA00008761"/>
    </source>
</evidence>
<name>K0IDV6_NITGG</name>
<feature type="domain" description="Cas12f1-like TNB" evidence="7">
    <location>
        <begin position="290"/>
        <end position="354"/>
    </location>
</feature>
<dbReference type="InterPro" id="IPR010095">
    <property type="entry name" value="Cas12f1-like_TNB"/>
</dbReference>
<dbReference type="GO" id="GO:0003677">
    <property type="term" value="F:DNA binding"/>
    <property type="evidence" value="ECO:0007669"/>
    <property type="project" value="UniProtKB-KW"/>
</dbReference>
<comment type="similarity">
    <text evidence="1">In the C-terminal section; belongs to the transposase 35 family.</text>
</comment>
<evidence type="ECO:0000256" key="3">
    <source>
        <dbReference type="ARBA" id="ARBA00022578"/>
    </source>
</evidence>
<sequence>MNRHLLYLLGTSEKDNTKESRTHQLPRLTIKAKVTDDSKTKLELLNREYGAFQAYVQGNTTVQLYSATKQQADRLRNRILRKQKGKINPKKQYPLILRRDLIDVQKDTKFPCVYWMKVPVYPKSIHLRIQTDCRYDLIEYNLREAKVIQQAGSWYIFLCIEKEAEQPSRPPPTNVLAIDLGVHNIAVTVNTANTRPNFYGQKLRAIRGKYFNLRRKLGQKKKAFYKIKALKNREFLQVNHELHKISKEIVEEARRTNAIIVVGKLKGIRKRIKEGGSSRRIRRLVNNFPYYRLVQYIKYKAAWLGIRVMEISEAWTSQTCHHCHEKGERKTQGFFRCKHCGLETNADYNGSMNIMQRALGILSRAGGILTIPIEPLVIADRSKVITGESHMLQRWE</sequence>
<reference evidence="8 9" key="1">
    <citation type="journal article" date="2012" name="Environ. Microbiol.">
        <title>The genome of the ammonia-oxidizing Candidatus Nitrososphaera gargensis: insights into metabolic versatility and environmental adaptations.</title>
        <authorList>
            <person name="Spang A."/>
            <person name="Poehlein A."/>
            <person name="Offre P."/>
            <person name="Zumbragel S."/>
            <person name="Haider S."/>
            <person name="Rychlik N."/>
            <person name="Nowka B."/>
            <person name="Schmeisser C."/>
            <person name="Lebedeva E.V."/>
            <person name="Rattei T."/>
            <person name="Bohm C."/>
            <person name="Schmid M."/>
            <person name="Galushko A."/>
            <person name="Hatzenpichler R."/>
            <person name="Weinmaier T."/>
            <person name="Daniel R."/>
            <person name="Schleper C."/>
            <person name="Spieck E."/>
            <person name="Streit W."/>
            <person name="Wagner M."/>
        </authorList>
    </citation>
    <scope>NUCLEOTIDE SEQUENCE [LARGE SCALE GENOMIC DNA]</scope>
    <source>
        <strain evidence="9">Ga9.2</strain>
    </source>
</reference>
<evidence type="ECO:0000313" key="8">
    <source>
        <dbReference type="EMBL" id="AFU57925.1"/>
    </source>
</evidence>
<dbReference type="InterPro" id="IPR001959">
    <property type="entry name" value="Transposase"/>
</dbReference>
<dbReference type="HOGENOM" id="CLU_060889_0_0_2"/>
<evidence type="ECO:0000256" key="5">
    <source>
        <dbReference type="ARBA" id="ARBA00023172"/>
    </source>
</evidence>
<dbReference type="EMBL" id="CP002408">
    <property type="protein sequence ID" value="AFU57925.1"/>
    <property type="molecule type" value="Genomic_DNA"/>
</dbReference>
<dbReference type="KEGG" id="nga:Ngar_c09830"/>
<organism evidence="8 9">
    <name type="scientific">Nitrososphaera gargensis (strain Ga9.2)</name>
    <dbReference type="NCBI Taxonomy" id="1237085"/>
    <lineage>
        <taxon>Archaea</taxon>
        <taxon>Nitrososphaerota</taxon>
        <taxon>Nitrososphaeria</taxon>
        <taxon>Nitrososphaerales</taxon>
        <taxon>Nitrososphaeraceae</taxon>
        <taxon>Nitrososphaera</taxon>
    </lineage>
</organism>
<feature type="domain" description="Probable transposase IS891/IS1136/IS1341" evidence="6">
    <location>
        <begin position="159"/>
        <end position="257"/>
    </location>
</feature>
<keyword evidence="9" id="KW-1185">Reference proteome</keyword>
<dbReference type="Pfam" id="PF07282">
    <property type="entry name" value="Cas12f1-like_TNB"/>
    <property type="match status" value="1"/>
</dbReference>
<dbReference type="Proteomes" id="UP000008037">
    <property type="component" value="Chromosome"/>
</dbReference>
<dbReference type="NCBIfam" id="NF040570">
    <property type="entry name" value="guided_TnpB"/>
    <property type="match status" value="1"/>
</dbReference>
<dbReference type="InParanoid" id="K0IDV6"/>
<comment type="similarity">
    <text evidence="2">In the N-terminal section; belongs to the transposase 2 family.</text>
</comment>
<dbReference type="InterPro" id="IPR051399">
    <property type="entry name" value="RNA-guided_DNA_endo/Transpos"/>
</dbReference>
<dbReference type="RefSeq" id="WP_015018467.1">
    <property type="nucleotide sequence ID" value="NC_018719.1"/>
</dbReference>